<reference evidence="2" key="2">
    <citation type="journal article" date="2015" name="Data Brief">
        <title>Shoot transcriptome of the giant reed, Arundo donax.</title>
        <authorList>
            <person name="Barrero R.A."/>
            <person name="Guerrero F.D."/>
            <person name="Moolhuijzen P."/>
            <person name="Goolsby J.A."/>
            <person name="Tidwell J."/>
            <person name="Bellgard S.E."/>
            <person name="Bellgard M.I."/>
        </authorList>
    </citation>
    <scope>NUCLEOTIDE SEQUENCE</scope>
    <source>
        <tissue evidence="2">Shoot tissue taken approximately 20 cm above the soil surface</tissue>
    </source>
</reference>
<organism evidence="2">
    <name type="scientific">Arundo donax</name>
    <name type="common">Giant reed</name>
    <name type="synonym">Donax arundinaceus</name>
    <dbReference type="NCBI Taxonomy" id="35708"/>
    <lineage>
        <taxon>Eukaryota</taxon>
        <taxon>Viridiplantae</taxon>
        <taxon>Streptophyta</taxon>
        <taxon>Embryophyta</taxon>
        <taxon>Tracheophyta</taxon>
        <taxon>Spermatophyta</taxon>
        <taxon>Magnoliopsida</taxon>
        <taxon>Liliopsida</taxon>
        <taxon>Poales</taxon>
        <taxon>Poaceae</taxon>
        <taxon>PACMAD clade</taxon>
        <taxon>Arundinoideae</taxon>
        <taxon>Arundineae</taxon>
        <taxon>Arundo</taxon>
    </lineage>
</organism>
<feature type="compositionally biased region" description="Basic and acidic residues" evidence="1">
    <location>
        <begin position="1"/>
        <end position="13"/>
    </location>
</feature>
<feature type="compositionally biased region" description="Basic residues" evidence="1">
    <location>
        <begin position="21"/>
        <end position="31"/>
    </location>
</feature>
<dbReference type="AlphaFoldDB" id="A0A0A9CLA0"/>
<feature type="region of interest" description="Disordered" evidence="1">
    <location>
        <begin position="1"/>
        <end position="31"/>
    </location>
</feature>
<dbReference type="EMBL" id="GBRH01223765">
    <property type="protein sequence ID" value="JAD74130.1"/>
    <property type="molecule type" value="Transcribed_RNA"/>
</dbReference>
<evidence type="ECO:0000313" key="2">
    <source>
        <dbReference type="EMBL" id="JAD74130.1"/>
    </source>
</evidence>
<sequence>MNGTKKMEGKLREYNNGSDKSHHRLHQHNHD</sequence>
<proteinExistence type="predicted"/>
<evidence type="ECO:0000256" key="1">
    <source>
        <dbReference type="SAM" id="MobiDB-lite"/>
    </source>
</evidence>
<accession>A0A0A9CLA0</accession>
<protein>
    <submittedName>
        <fullName evidence="2">Uncharacterized protein</fullName>
    </submittedName>
</protein>
<reference evidence="2" key="1">
    <citation type="submission" date="2014-09" db="EMBL/GenBank/DDBJ databases">
        <authorList>
            <person name="Magalhaes I.L.F."/>
            <person name="Oliveira U."/>
            <person name="Santos F.R."/>
            <person name="Vidigal T.H.D.A."/>
            <person name="Brescovit A.D."/>
            <person name="Santos A.J."/>
        </authorList>
    </citation>
    <scope>NUCLEOTIDE SEQUENCE</scope>
    <source>
        <tissue evidence="2">Shoot tissue taken approximately 20 cm above the soil surface</tissue>
    </source>
</reference>
<name>A0A0A9CLA0_ARUDO</name>